<dbReference type="InterPro" id="IPR029044">
    <property type="entry name" value="Nucleotide-diphossugar_trans"/>
</dbReference>
<dbReference type="InterPro" id="IPR027995">
    <property type="entry name" value="Galactosyl_T_N"/>
</dbReference>
<evidence type="ECO:0000256" key="4">
    <source>
        <dbReference type="ARBA" id="ARBA00022676"/>
    </source>
</evidence>
<evidence type="ECO:0000256" key="9">
    <source>
        <dbReference type="ARBA" id="ARBA00023136"/>
    </source>
</evidence>
<dbReference type="GO" id="GO:0016020">
    <property type="term" value="C:membrane"/>
    <property type="evidence" value="ECO:0007669"/>
    <property type="project" value="UniProtKB-SubCell"/>
</dbReference>
<dbReference type="Gene3D" id="3.90.550.10">
    <property type="entry name" value="Spore Coat Polysaccharide Biosynthesis Protein SpsA, Chain A"/>
    <property type="match status" value="1"/>
</dbReference>
<evidence type="ECO:0000256" key="10">
    <source>
        <dbReference type="ARBA" id="ARBA00023180"/>
    </source>
</evidence>
<keyword evidence="4" id="KW-0328">Glycosyltransferase</keyword>
<evidence type="ECO:0000256" key="6">
    <source>
        <dbReference type="ARBA" id="ARBA00022692"/>
    </source>
</evidence>
<dbReference type="PRINTS" id="PR02050">
    <property type="entry name" value="B14GALTRFASE"/>
</dbReference>
<feature type="domain" description="Galactosyltransferase N-terminal" evidence="12">
    <location>
        <begin position="26"/>
        <end position="150"/>
    </location>
</feature>
<sequence>MYNNESVDLQELSENYRVVFSKHVTTGRLKPTIQKKTRQELVSMFPELEMGGWFTPSKCRPKENTAIIIPYRNRYSHLHILLLNIVPLLVKQNVKFSLFVIEQELPGIFNRGMLFNVGFLEALRLDNFDCFIFHDVDIIPINDHNLYNCNHEPTHFLTGVNKFQYKLMYQNMFGGVVAFTLQQFTNINGASNLYFGWGGEDDDLQERVKQKGFTVMRKDFNVGLYDMIKHTRDATNNANPLR</sequence>
<evidence type="ECO:0000259" key="11">
    <source>
        <dbReference type="Pfam" id="PF02709"/>
    </source>
</evidence>
<evidence type="ECO:0000256" key="5">
    <source>
        <dbReference type="ARBA" id="ARBA00022679"/>
    </source>
</evidence>
<evidence type="ECO:0000313" key="13">
    <source>
        <dbReference type="EMBL" id="CAG5116163.1"/>
    </source>
</evidence>
<keyword evidence="10" id="KW-0325">Glycoprotein</keyword>
<evidence type="ECO:0000259" key="12">
    <source>
        <dbReference type="Pfam" id="PF13733"/>
    </source>
</evidence>
<comment type="subcellular location">
    <subcellularLocation>
        <location evidence="1">Membrane</location>
        <topology evidence="1">Single-pass type II membrane protein</topology>
    </subcellularLocation>
</comment>
<keyword evidence="9" id="KW-0472">Membrane</keyword>
<dbReference type="Pfam" id="PF13733">
    <property type="entry name" value="Glyco_transf_7N"/>
    <property type="match status" value="1"/>
</dbReference>
<dbReference type="PANTHER" id="PTHR19300:SF57">
    <property type="entry name" value="BETA-1,4-N-ACETYLGALACTOSAMINYLTRANSFERASE"/>
    <property type="match status" value="1"/>
</dbReference>
<keyword evidence="14" id="KW-1185">Reference proteome</keyword>
<name>A0A8S3YG30_9EUPU</name>
<protein>
    <recommendedName>
        <fullName evidence="15">Beta-1,4-N-acetylgalactosaminyltransferase bre-4</fullName>
    </recommendedName>
</protein>
<dbReference type="EMBL" id="CAJHNH020000219">
    <property type="protein sequence ID" value="CAG5116163.1"/>
    <property type="molecule type" value="Genomic_DNA"/>
</dbReference>
<dbReference type="GO" id="GO:0005794">
    <property type="term" value="C:Golgi apparatus"/>
    <property type="evidence" value="ECO:0007669"/>
    <property type="project" value="TreeGrafter"/>
</dbReference>
<evidence type="ECO:0000313" key="14">
    <source>
        <dbReference type="Proteomes" id="UP000678393"/>
    </source>
</evidence>
<dbReference type="OrthoDB" id="10016069at2759"/>
<feature type="domain" description="Galactosyltransferase C-terminal" evidence="11">
    <location>
        <begin position="154"/>
        <end position="231"/>
    </location>
</feature>
<keyword evidence="8" id="KW-1133">Transmembrane helix</keyword>
<reference evidence="13" key="1">
    <citation type="submission" date="2021-04" db="EMBL/GenBank/DDBJ databases">
        <authorList>
            <consortium name="Molecular Ecology Group"/>
        </authorList>
    </citation>
    <scope>NUCLEOTIDE SEQUENCE</scope>
</reference>
<proteinExistence type="inferred from homology"/>
<evidence type="ECO:0000256" key="8">
    <source>
        <dbReference type="ARBA" id="ARBA00022989"/>
    </source>
</evidence>
<dbReference type="InterPro" id="IPR003859">
    <property type="entry name" value="Galactosyl_T"/>
</dbReference>
<keyword evidence="5" id="KW-0808">Transferase</keyword>
<evidence type="ECO:0000256" key="1">
    <source>
        <dbReference type="ARBA" id="ARBA00004606"/>
    </source>
</evidence>
<evidence type="ECO:0000256" key="3">
    <source>
        <dbReference type="ARBA" id="ARBA00005735"/>
    </source>
</evidence>
<dbReference type="GO" id="GO:0005975">
    <property type="term" value="P:carbohydrate metabolic process"/>
    <property type="evidence" value="ECO:0007669"/>
    <property type="project" value="InterPro"/>
</dbReference>
<dbReference type="SUPFAM" id="SSF53448">
    <property type="entry name" value="Nucleotide-diphospho-sugar transferases"/>
    <property type="match status" value="1"/>
</dbReference>
<dbReference type="InterPro" id="IPR027791">
    <property type="entry name" value="Galactosyl_T_C"/>
</dbReference>
<accession>A0A8S3YG30</accession>
<evidence type="ECO:0008006" key="15">
    <source>
        <dbReference type="Google" id="ProtNLM"/>
    </source>
</evidence>
<comment type="caution">
    <text evidence="13">The sequence shown here is derived from an EMBL/GenBank/DDBJ whole genome shotgun (WGS) entry which is preliminary data.</text>
</comment>
<comment type="pathway">
    <text evidence="2">Protein modification; protein glycosylation.</text>
</comment>
<dbReference type="Proteomes" id="UP000678393">
    <property type="component" value="Unassembled WGS sequence"/>
</dbReference>
<comment type="similarity">
    <text evidence="3">Belongs to the glycosyltransferase 7 family.</text>
</comment>
<dbReference type="GO" id="GO:0008378">
    <property type="term" value="F:galactosyltransferase activity"/>
    <property type="evidence" value="ECO:0007669"/>
    <property type="project" value="TreeGrafter"/>
</dbReference>
<keyword evidence="7" id="KW-0735">Signal-anchor</keyword>
<evidence type="ECO:0000256" key="2">
    <source>
        <dbReference type="ARBA" id="ARBA00004922"/>
    </source>
</evidence>
<organism evidence="13 14">
    <name type="scientific">Candidula unifasciata</name>
    <dbReference type="NCBI Taxonomy" id="100452"/>
    <lineage>
        <taxon>Eukaryota</taxon>
        <taxon>Metazoa</taxon>
        <taxon>Spiralia</taxon>
        <taxon>Lophotrochozoa</taxon>
        <taxon>Mollusca</taxon>
        <taxon>Gastropoda</taxon>
        <taxon>Heterobranchia</taxon>
        <taxon>Euthyneura</taxon>
        <taxon>Panpulmonata</taxon>
        <taxon>Eupulmonata</taxon>
        <taxon>Stylommatophora</taxon>
        <taxon>Helicina</taxon>
        <taxon>Helicoidea</taxon>
        <taxon>Geomitridae</taxon>
        <taxon>Candidula</taxon>
    </lineage>
</organism>
<evidence type="ECO:0000256" key="7">
    <source>
        <dbReference type="ARBA" id="ARBA00022968"/>
    </source>
</evidence>
<dbReference type="AlphaFoldDB" id="A0A8S3YG30"/>
<gene>
    <name evidence="13" type="ORF">CUNI_LOCUS1721</name>
</gene>
<keyword evidence="6" id="KW-0812">Transmembrane</keyword>
<dbReference type="PANTHER" id="PTHR19300">
    <property type="entry name" value="BETA-1,4-GALACTOSYLTRANSFERASE"/>
    <property type="match status" value="1"/>
</dbReference>
<dbReference type="Pfam" id="PF02709">
    <property type="entry name" value="Glyco_transf_7C"/>
    <property type="match status" value="1"/>
</dbReference>